<dbReference type="Proteomes" id="UP000214600">
    <property type="component" value="Unassembled WGS sequence"/>
</dbReference>
<dbReference type="RefSeq" id="WP_089453947.1">
    <property type="nucleotide sequence ID" value="NZ_NKFA01000027.1"/>
</dbReference>
<keyword evidence="1" id="KW-0472">Membrane</keyword>
<evidence type="ECO:0000313" key="3">
    <source>
        <dbReference type="Proteomes" id="UP000214600"/>
    </source>
</evidence>
<feature type="transmembrane region" description="Helical" evidence="1">
    <location>
        <begin position="12"/>
        <end position="33"/>
    </location>
</feature>
<evidence type="ECO:0000256" key="1">
    <source>
        <dbReference type="SAM" id="Phobius"/>
    </source>
</evidence>
<feature type="transmembrane region" description="Helical" evidence="1">
    <location>
        <begin position="200"/>
        <end position="221"/>
    </location>
</feature>
<proteinExistence type="predicted"/>
<feature type="transmembrane region" description="Helical" evidence="1">
    <location>
        <begin position="45"/>
        <end position="66"/>
    </location>
</feature>
<accession>A0A228I0Z5</accession>
<feature type="transmembrane region" description="Helical" evidence="1">
    <location>
        <begin position="87"/>
        <end position="106"/>
    </location>
</feature>
<reference evidence="2 3" key="2">
    <citation type="submission" date="2017-08" db="EMBL/GenBank/DDBJ databases">
        <title>WGS of novel Burkholderia cepaca complex species.</title>
        <authorList>
            <person name="Lipuma J."/>
            <person name="Spilker T."/>
        </authorList>
    </citation>
    <scope>NUCLEOTIDE SEQUENCE [LARGE SCALE GENOMIC DNA]</scope>
    <source>
        <strain evidence="2 3">AU17325</strain>
    </source>
</reference>
<dbReference type="EMBL" id="NKFA01000027">
    <property type="protein sequence ID" value="OXI35835.1"/>
    <property type="molecule type" value="Genomic_DNA"/>
</dbReference>
<feature type="transmembrane region" description="Helical" evidence="1">
    <location>
        <begin position="233"/>
        <end position="255"/>
    </location>
</feature>
<dbReference type="OrthoDB" id="9034601at2"/>
<feature type="transmembrane region" description="Helical" evidence="1">
    <location>
        <begin position="126"/>
        <end position="147"/>
    </location>
</feature>
<organism evidence="2 3">
    <name type="scientific">Burkholderia aenigmatica</name>
    <dbReference type="NCBI Taxonomy" id="2015348"/>
    <lineage>
        <taxon>Bacteria</taxon>
        <taxon>Pseudomonadati</taxon>
        <taxon>Pseudomonadota</taxon>
        <taxon>Betaproteobacteria</taxon>
        <taxon>Burkholderiales</taxon>
        <taxon>Burkholderiaceae</taxon>
        <taxon>Burkholderia</taxon>
        <taxon>Burkholderia cepacia complex</taxon>
    </lineage>
</organism>
<protein>
    <submittedName>
        <fullName evidence="2">Uncharacterized protein</fullName>
    </submittedName>
</protein>
<name>A0A228I0Z5_9BURK</name>
<sequence length="306" mass="33058">MTSPSRQRSLPGAAALIAAAITTAQFLIVLYVWSTRSSPSVGVLAVQLSSFIQSLVFRTGLVFLIVRWHGEHRDRLAFRRPVRPLTAYALCLLLWQAAQILVYQALTGLLDSGALSLAQMGTIIAPVNAVLYALVAGLAWWFVAYLFRNDALPGAPRGNPRRSIAGLAAWLYASALLLFMPQAVLMSLNYYDDNLKLVMLNYVGGLVICAAVVFAGAMFGLPRELGRLHVWRLLGASLASMVSVLLVAYGVLSVVGDTLGIISLLSGVMPIVALAGTGVAYWVWFRVFYAAARREAAETSQRMPSA</sequence>
<feature type="transmembrane region" description="Helical" evidence="1">
    <location>
        <begin position="167"/>
        <end position="188"/>
    </location>
</feature>
<keyword evidence="1" id="KW-0812">Transmembrane</keyword>
<evidence type="ECO:0000313" key="2">
    <source>
        <dbReference type="EMBL" id="OXI35835.1"/>
    </source>
</evidence>
<comment type="caution">
    <text evidence="2">The sequence shown here is derived from an EMBL/GenBank/DDBJ whole genome shotgun (WGS) entry which is preliminary data.</text>
</comment>
<gene>
    <name evidence="2" type="ORF">CFB84_36140</name>
</gene>
<dbReference type="AlphaFoldDB" id="A0A228I0Z5"/>
<reference evidence="3" key="1">
    <citation type="submission" date="2017-06" db="EMBL/GenBank/DDBJ databases">
        <authorList>
            <person name="LiPuma J."/>
            <person name="Spilker T."/>
        </authorList>
    </citation>
    <scope>NUCLEOTIDE SEQUENCE [LARGE SCALE GENOMIC DNA]</scope>
    <source>
        <strain evidence="3">AU17325</strain>
    </source>
</reference>
<keyword evidence="1" id="KW-1133">Transmembrane helix</keyword>
<feature type="transmembrane region" description="Helical" evidence="1">
    <location>
        <begin position="261"/>
        <end position="284"/>
    </location>
</feature>